<evidence type="ECO:0000313" key="2">
    <source>
        <dbReference type="Proteomes" id="UP001139035"/>
    </source>
</evidence>
<reference evidence="1" key="1">
    <citation type="submission" date="2022-01" db="EMBL/GenBank/DDBJ databases">
        <title>Jiella avicenniae sp. nov., a novel endophytic bacterium isolated from bark of Avicennia marina.</title>
        <authorList>
            <person name="Tuo L."/>
        </authorList>
    </citation>
    <scope>NUCLEOTIDE SEQUENCE</scope>
    <source>
        <strain evidence="1">CBK1P-4</strain>
    </source>
</reference>
<accession>A0A9X1NX63</accession>
<gene>
    <name evidence="1" type="ORF">LZD57_00245</name>
</gene>
<dbReference type="Proteomes" id="UP001139035">
    <property type="component" value="Unassembled WGS sequence"/>
</dbReference>
<dbReference type="AlphaFoldDB" id="A0A9X1NX63"/>
<sequence length="125" mass="14145">MTALGAVTPADGREAMRLDGCLECGAGFQRRREHGAFCSPRCRGTFNNRRARRGAELYDLYMAHRYERPLARALGLFQAINRLASVYRAEDLSQRDGRASWRRPQEVMAERPFLKAIATATRAGR</sequence>
<comment type="caution">
    <text evidence="1">The sequence shown here is derived from an EMBL/GenBank/DDBJ whole genome shotgun (WGS) entry which is preliminary data.</text>
</comment>
<dbReference type="EMBL" id="JAJUWU010000001">
    <property type="protein sequence ID" value="MCE7026405.1"/>
    <property type="molecule type" value="Genomic_DNA"/>
</dbReference>
<protein>
    <submittedName>
        <fullName evidence="1">Transcriptional regulator</fullName>
    </submittedName>
</protein>
<organism evidence="1 2">
    <name type="scientific">Jiella avicenniae</name>
    <dbReference type="NCBI Taxonomy" id="2907202"/>
    <lineage>
        <taxon>Bacteria</taxon>
        <taxon>Pseudomonadati</taxon>
        <taxon>Pseudomonadota</taxon>
        <taxon>Alphaproteobacteria</taxon>
        <taxon>Hyphomicrobiales</taxon>
        <taxon>Aurantimonadaceae</taxon>
        <taxon>Jiella</taxon>
    </lineage>
</organism>
<proteinExistence type="predicted"/>
<keyword evidence="2" id="KW-1185">Reference proteome</keyword>
<evidence type="ECO:0000313" key="1">
    <source>
        <dbReference type="EMBL" id="MCE7026405.1"/>
    </source>
</evidence>
<name>A0A9X1NX63_9HYPH</name>